<dbReference type="EMBL" id="CAADFG010000001">
    <property type="protein sequence ID" value="VFJ86398.1"/>
    <property type="molecule type" value="Genomic_DNA"/>
</dbReference>
<accession>A0A450U5G5</accession>
<evidence type="ECO:0000256" key="1">
    <source>
        <dbReference type="SAM" id="MobiDB-lite"/>
    </source>
</evidence>
<protein>
    <submittedName>
        <fullName evidence="3">CHAT domain-containing protein</fullName>
    </submittedName>
</protein>
<name>A0A450U5G5_9GAMM</name>
<proteinExistence type="predicted"/>
<feature type="region of interest" description="Disordered" evidence="1">
    <location>
        <begin position="1"/>
        <end position="20"/>
    </location>
</feature>
<evidence type="ECO:0000313" key="4">
    <source>
        <dbReference type="EMBL" id="VFJ88271.1"/>
    </source>
</evidence>
<dbReference type="EMBL" id="CAADFJ010000002">
    <property type="protein sequence ID" value="VFJ95493.1"/>
    <property type="molecule type" value="Genomic_DNA"/>
</dbReference>
<reference evidence="3" key="1">
    <citation type="submission" date="2019-02" db="EMBL/GenBank/DDBJ databases">
        <authorList>
            <person name="Gruber-Vodicka R. H."/>
            <person name="Seah K. B. B."/>
        </authorList>
    </citation>
    <scope>NUCLEOTIDE SEQUENCE</scope>
    <source>
        <strain evidence="5">BECK_SA2B12</strain>
        <strain evidence="3">BECK_SA2B15</strain>
        <strain evidence="4">BECK_SA2B20</strain>
    </source>
</reference>
<dbReference type="Pfam" id="PF12770">
    <property type="entry name" value="CHAT"/>
    <property type="match status" value="1"/>
</dbReference>
<evidence type="ECO:0000313" key="3">
    <source>
        <dbReference type="EMBL" id="VFJ86398.1"/>
    </source>
</evidence>
<evidence type="ECO:0000313" key="5">
    <source>
        <dbReference type="EMBL" id="VFJ95493.1"/>
    </source>
</evidence>
<organism evidence="3">
    <name type="scientific">Candidatus Kentrum eta</name>
    <dbReference type="NCBI Taxonomy" id="2126337"/>
    <lineage>
        <taxon>Bacteria</taxon>
        <taxon>Pseudomonadati</taxon>
        <taxon>Pseudomonadota</taxon>
        <taxon>Gammaproteobacteria</taxon>
        <taxon>Candidatus Kentrum</taxon>
    </lineage>
</organism>
<dbReference type="InterPro" id="IPR024983">
    <property type="entry name" value="CHAT_dom"/>
</dbReference>
<feature type="domain" description="CHAT" evidence="2">
    <location>
        <begin position="68"/>
        <end position="340"/>
    </location>
</feature>
<gene>
    <name evidence="3" type="ORF">BECKH772A_GA0070896_1000147</name>
    <name evidence="4" type="ORF">BECKH772B_GA0070898_1000139</name>
    <name evidence="5" type="ORF">BECKH772C_GA0070978_1000247</name>
</gene>
<evidence type="ECO:0000259" key="2">
    <source>
        <dbReference type="Pfam" id="PF12770"/>
    </source>
</evidence>
<dbReference type="AlphaFoldDB" id="A0A450U5G5"/>
<dbReference type="EMBL" id="CAADFI010000001">
    <property type="protein sequence ID" value="VFJ88271.1"/>
    <property type="molecule type" value="Genomic_DNA"/>
</dbReference>
<sequence>MPRKPDLTTPSTSPRRSTKKQLEELRWYLEEYIRFPGAGDRVRAGKLERNLDQWGRRLFETIFAGDEGRRIADSLMEGAQAARNGDAGDKKAPMLTIASTEVAILAQPWELMRDQDGLLALRGVTIRRQLRETKTLPRYHFRLPLRILLIVARPDNAGFIDPRNSIPPILDAVESLPGKIQVDFCEPPTFEELQNRIRAAKREGRPYHIIHFDGHGSMMEIDVPNQPVTEMGVLCFENDANKIDPVRGLILGKLLSENHVPVVILEACRGAYLSDQPAYASVAPALLQSGVGSVVAFSHTVHVEAARILVARFYAELVKGASVGRAVDEARAALRDRPQRWLSRGPDAETLDHLDWFIPQLYQAGDDPVLLNQLAARNDAAPPRGAENDKKPAWKRWVRAIGWGTPTGHTLPPKYRETRSP</sequence>